<dbReference type="InterPro" id="IPR016181">
    <property type="entry name" value="Acyl_CoA_acyltransferase"/>
</dbReference>
<dbReference type="Pfam" id="PF13302">
    <property type="entry name" value="Acetyltransf_3"/>
    <property type="match status" value="1"/>
</dbReference>
<evidence type="ECO:0000313" key="2">
    <source>
        <dbReference type="EMBL" id="QCT69984.1"/>
    </source>
</evidence>
<gene>
    <name evidence="2" type="ORF">CPZ25_001230</name>
</gene>
<keyword evidence="3" id="KW-1185">Reference proteome</keyword>
<proteinExistence type="predicted"/>
<dbReference type="EMBL" id="CP029487">
    <property type="protein sequence ID" value="QCT69984.1"/>
    <property type="molecule type" value="Genomic_DNA"/>
</dbReference>
<protein>
    <submittedName>
        <fullName evidence="2">N-acetyltransferase</fullName>
    </submittedName>
</protein>
<evidence type="ECO:0000259" key="1">
    <source>
        <dbReference type="PROSITE" id="PS51186"/>
    </source>
</evidence>
<accession>A0A4P9C433</accession>
<feature type="domain" description="N-acetyltransferase" evidence="1">
    <location>
        <begin position="14"/>
        <end position="180"/>
    </location>
</feature>
<evidence type="ECO:0000313" key="3">
    <source>
        <dbReference type="Proteomes" id="UP000218387"/>
    </source>
</evidence>
<sequence>MNHQGTRKIETGRLVLRQFSIDDADAMYLNWAGDPEVTRFLSWPTHESVKASRAVIEEWQNNAILLDDYNWCITCRETGEPIGSLGVVRIDEAAEAVHVGYCIGRKYWNQGLTTEALSAVIGFFFEEVGVNRVEALHAVENPASGRVMKKCGMTKEGVLREYNVNNHGLCDAVIYSILCREWQKAAG</sequence>
<organism evidence="2 3">
    <name type="scientific">Eubacterium maltosivorans</name>
    <dbReference type="NCBI Taxonomy" id="2041044"/>
    <lineage>
        <taxon>Bacteria</taxon>
        <taxon>Bacillati</taxon>
        <taxon>Bacillota</taxon>
        <taxon>Clostridia</taxon>
        <taxon>Eubacteriales</taxon>
        <taxon>Eubacteriaceae</taxon>
        <taxon>Eubacterium</taxon>
    </lineage>
</organism>
<dbReference type="Gene3D" id="3.40.630.30">
    <property type="match status" value="1"/>
</dbReference>
<dbReference type="PANTHER" id="PTHR43792">
    <property type="entry name" value="GNAT FAMILY, PUTATIVE (AFU_ORTHOLOGUE AFUA_3G00765)-RELATED-RELATED"/>
    <property type="match status" value="1"/>
</dbReference>
<dbReference type="PROSITE" id="PS51186">
    <property type="entry name" value="GNAT"/>
    <property type="match status" value="1"/>
</dbReference>
<reference evidence="2 3" key="1">
    <citation type="submission" date="2018-05" db="EMBL/GenBank/DDBJ databases">
        <title>Genome comparison of Eubacterium sp.</title>
        <authorList>
            <person name="Feng Y."/>
            <person name="Sanchez-Andrea I."/>
            <person name="Stams A.J.M."/>
            <person name="De Vos W.M."/>
        </authorList>
    </citation>
    <scope>NUCLEOTIDE SEQUENCE [LARGE SCALE GENOMIC DNA]</scope>
    <source>
        <strain evidence="2 3">YI</strain>
    </source>
</reference>
<dbReference type="InterPro" id="IPR051531">
    <property type="entry name" value="N-acetyltransferase"/>
</dbReference>
<keyword evidence="2" id="KW-0808">Transferase</keyword>
<dbReference type="AlphaFoldDB" id="A0A4P9C433"/>
<name>A0A4P9C433_EUBML</name>
<dbReference type="RefSeq" id="WP_096919417.1">
    <property type="nucleotide sequence ID" value="NZ_CP029487.1"/>
</dbReference>
<dbReference type="KEGG" id="emt:CPZ25_001230"/>
<dbReference type="Proteomes" id="UP000218387">
    <property type="component" value="Chromosome"/>
</dbReference>
<dbReference type="GO" id="GO:0016747">
    <property type="term" value="F:acyltransferase activity, transferring groups other than amino-acyl groups"/>
    <property type="evidence" value="ECO:0007669"/>
    <property type="project" value="InterPro"/>
</dbReference>
<dbReference type="InterPro" id="IPR000182">
    <property type="entry name" value="GNAT_dom"/>
</dbReference>
<dbReference type="SUPFAM" id="SSF55729">
    <property type="entry name" value="Acyl-CoA N-acyltransferases (Nat)"/>
    <property type="match status" value="1"/>
</dbReference>